<evidence type="ECO:0000313" key="3">
    <source>
        <dbReference type="Proteomes" id="UP000030655"/>
    </source>
</evidence>
<dbReference type="Proteomes" id="UP000030655">
    <property type="component" value="Unassembled WGS sequence"/>
</dbReference>
<evidence type="ECO:0000313" key="2">
    <source>
        <dbReference type="EMBL" id="KCZ80503.1"/>
    </source>
</evidence>
<dbReference type="OrthoDB" id="2198984at2759"/>
<feature type="region of interest" description="Disordered" evidence="1">
    <location>
        <begin position="329"/>
        <end position="348"/>
    </location>
</feature>
<dbReference type="AlphaFoldDB" id="A0A059EZP8"/>
<dbReference type="EMBL" id="KK365178">
    <property type="protein sequence ID" value="KCZ80503.1"/>
    <property type="molecule type" value="Genomic_DNA"/>
</dbReference>
<proteinExistence type="predicted"/>
<reference evidence="2 3" key="2">
    <citation type="submission" date="2014-03" db="EMBL/GenBank/DDBJ databases">
        <title>The Genome Sequence of Anncaliia algerae insect isolate PRA339.</title>
        <authorList>
            <consortium name="The Broad Institute Genome Sequencing Platform"/>
            <consortium name="The Broad Institute Genome Sequencing Center for Infectious Disease"/>
            <person name="Cuomo C."/>
            <person name="Becnel J."/>
            <person name="Sanscrainte N."/>
            <person name="Walker B."/>
            <person name="Young S.K."/>
            <person name="Zeng Q."/>
            <person name="Gargeya S."/>
            <person name="Fitzgerald M."/>
            <person name="Haas B."/>
            <person name="Abouelleil A."/>
            <person name="Alvarado L."/>
            <person name="Arachchi H.M."/>
            <person name="Berlin A.M."/>
            <person name="Chapman S.B."/>
            <person name="Dewar J."/>
            <person name="Goldberg J."/>
            <person name="Griggs A."/>
            <person name="Gujja S."/>
            <person name="Hansen M."/>
            <person name="Howarth C."/>
            <person name="Imamovic A."/>
            <person name="Larimer J."/>
            <person name="McCowan C."/>
            <person name="Murphy C."/>
            <person name="Neiman D."/>
            <person name="Pearson M."/>
            <person name="Priest M."/>
            <person name="Roberts A."/>
            <person name="Saif S."/>
            <person name="Shea T."/>
            <person name="Sisk P."/>
            <person name="Sykes S."/>
            <person name="Wortman J."/>
            <person name="Nusbaum C."/>
            <person name="Birren B."/>
        </authorList>
    </citation>
    <scope>NUCLEOTIDE SEQUENCE [LARGE SCALE GENOMIC DNA]</scope>
    <source>
        <strain evidence="2 3">PRA339</strain>
    </source>
</reference>
<accession>A0A059EZP8</accession>
<feature type="compositionally biased region" description="Low complexity" evidence="1">
    <location>
        <begin position="329"/>
        <end position="339"/>
    </location>
</feature>
<name>A0A059EZP8_9MICR</name>
<gene>
    <name evidence="2" type="ORF">H312_02102</name>
</gene>
<dbReference type="VEuPathDB" id="MicrosporidiaDB:H312_02102"/>
<keyword evidence="3" id="KW-1185">Reference proteome</keyword>
<protein>
    <submittedName>
        <fullName evidence="2">Uncharacterized protein</fullName>
    </submittedName>
</protein>
<sequence length="637" mass="74102">MASTKPPDSNSDRKKRFWELAESVSVEDASTTSDNTNNPLIYYKDKDRKCKNDLIYKFISRESVVAPNEPKKEKDNRKLSFINHKINKIGIKDEEPGKNEKEKAVDKNLSKICENLTTKPTIKEFPTQSRKNDIRNDKERFSSKTSTYNALGLYELRSVNKGITGVKVQDNKEHVIEIRAGDIPKKKEESHKEKKQPDLKIKPNVQQPQVKKYTAVKLTNNNPIPEPTPSKPAIRNTLVNDIYQKEKKTRNSVLLTEPVSPNSPLFSYSPKSKVTIFNNTINSITLDKIECFKNIKENFSNKMEQKKEKPNFEFSMKNMKENQNNKNIIEESSSNSSSKNIDKSHSTTSFKDECKISEELKQTIKTEENKEESISIKKEYNVNDIKTTNNSFKSKDDSLSFKSNKETNQNRESIIKNNEENIFNKSTIENVSIRDNGIRDYKNIDNYEEISLSTLSTSTVNLYSPGKLLKDAPKLKILHIEYTSEDIFLIIKVNNWMIRKNFDLIKRFIKPNEAICYDPNKNKINKEIIEINLNSKLIKDIPSLQSFILTDLIDTYNYRNDYLLMNDNGWIKVKIVKINDKFILYKDNEVYRMFTKNELDLEIINTLVFKLYFSKHVITLGVNSNEEMNEWIEFITN</sequence>
<reference evidence="3" key="1">
    <citation type="submission" date="2013-02" db="EMBL/GenBank/DDBJ databases">
        <authorList>
            <consortium name="The Broad Institute Genome Sequencing Platform"/>
            <person name="Cuomo C."/>
            <person name="Becnel J."/>
            <person name="Sanscrainte N."/>
            <person name="Walker B."/>
            <person name="Young S.K."/>
            <person name="Zeng Q."/>
            <person name="Gargeya S."/>
            <person name="Fitzgerald M."/>
            <person name="Haas B."/>
            <person name="Abouelleil A."/>
            <person name="Alvarado L."/>
            <person name="Arachchi H.M."/>
            <person name="Berlin A.M."/>
            <person name="Chapman S.B."/>
            <person name="Dewar J."/>
            <person name="Goldberg J."/>
            <person name="Griggs A."/>
            <person name="Gujja S."/>
            <person name="Hansen M."/>
            <person name="Howarth C."/>
            <person name="Imamovic A."/>
            <person name="Larimer J."/>
            <person name="McCowan C."/>
            <person name="Murphy C."/>
            <person name="Neiman D."/>
            <person name="Pearson M."/>
            <person name="Priest M."/>
            <person name="Roberts A."/>
            <person name="Saif S."/>
            <person name="Shea T."/>
            <person name="Sisk P."/>
            <person name="Sykes S."/>
            <person name="Wortman J."/>
            <person name="Nusbaum C."/>
            <person name="Birren B."/>
        </authorList>
    </citation>
    <scope>NUCLEOTIDE SEQUENCE [LARGE SCALE GENOMIC DNA]</scope>
    <source>
        <strain evidence="3">PRA339</strain>
    </source>
</reference>
<dbReference type="HOGENOM" id="CLU_429567_0_0_1"/>
<organism evidence="2 3">
    <name type="scientific">Anncaliia algerae PRA339</name>
    <dbReference type="NCBI Taxonomy" id="1288291"/>
    <lineage>
        <taxon>Eukaryota</taxon>
        <taxon>Fungi</taxon>
        <taxon>Fungi incertae sedis</taxon>
        <taxon>Microsporidia</taxon>
        <taxon>Tubulinosematoidea</taxon>
        <taxon>Tubulinosematidae</taxon>
        <taxon>Anncaliia</taxon>
    </lineage>
</organism>
<evidence type="ECO:0000256" key="1">
    <source>
        <dbReference type="SAM" id="MobiDB-lite"/>
    </source>
</evidence>